<dbReference type="InterPro" id="IPR019546">
    <property type="entry name" value="TAT_signal_bac_arc"/>
</dbReference>
<accession>A0A2S9DDG3</accession>
<dbReference type="RefSeq" id="WP_105227692.1">
    <property type="nucleotide sequence ID" value="NZ_PCQE01000047.1"/>
</dbReference>
<dbReference type="InterPro" id="IPR034279">
    <property type="entry name" value="CuRO_3_CopA"/>
</dbReference>
<evidence type="ECO:0000313" key="9">
    <source>
        <dbReference type="Proteomes" id="UP000239458"/>
    </source>
</evidence>
<gene>
    <name evidence="8" type="ORF">CQ006_21915</name>
</gene>
<keyword evidence="2" id="KW-0732">Signal</keyword>
<dbReference type="InterPro" id="IPR033138">
    <property type="entry name" value="Cu_oxidase_CS"/>
</dbReference>
<dbReference type="InterPro" id="IPR034284">
    <property type="entry name" value="CuRO_1_CopA"/>
</dbReference>
<protein>
    <submittedName>
        <fullName evidence="8">Copper oxidase</fullName>
    </submittedName>
</protein>
<dbReference type="CDD" id="cd13848">
    <property type="entry name" value="CuRO_1_CopA"/>
    <property type="match status" value="1"/>
</dbReference>
<dbReference type="InterPro" id="IPR006311">
    <property type="entry name" value="TAT_signal"/>
</dbReference>
<dbReference type="Pfam" id="PF00394">
    <property type="entry name" value="Cu-oxidase"/>
    <property type="match status" value="1"/>
</dbReference>
<keyword evidence="1" id="KW-0479">Metal-binding</keyword>
<dbReference type="InterPro" id="IPR006376">
    <property type="entry name" value="Cu-R_CopA"/>
</dbReference>
<evidence type="ECO:0000256" key="1">
    <source>
        <dbReference type="ARBA" id="ARBA00022723"/>
    </source>
</evidence>
<dbReference type="Proteomes" id="UP000239458">
    <property type="component" value="Unassembled WGS sequence"/>
</dbReference>
<evidence type="ECO:0000259" key="5">
    <source>
        <dbReference type="Pfam" id="PF00394"/>
    </source>
</evidence>
<dbReference type="GO" id="GO:0042597">
    <property type="term" value="C:periplasmic space"/>
    <property type="evidence" value="ECO:0007669"/>
    <property type="project" value="InterPro"/>
</dbReference>
<evidence type="ECO:0000259" key="6">
    <source>
        <dbReference type="Pfam" id="PF07731"/>
    </source>
</evidence>
<dbReference type="InterPro" id="IPR034282">
    <property type="entry name" value="CuRO_2_CopA"/>
</dbReference>
<dbReference type="InterPro" id="IPR011706">
    <property type="entry name" value="Cu-oxidase_C"/>
</dbReference>
<comment type="caution">
    <text evidence="8">The sequence shown here is derived from an EMBL/GenBank/DDBJ whole genome shotgun (WGS) entry which is preliminary data.</text>
</comment>
<dbReference type="InterPro" id="IPR002355">
    <property type="entry name" value="Cu_oxidase_Cu_BS"/>
</dbReference>
<dbReference type="Pfam" id="PF07731">
    <property type="entry name" value="Cu-oxidase_2"/>
    <property type="match status" value="1"/>
</dbReference>
<keyword evidence="4" id="KW-0186">Copper</keyword>
<dbReference type="InterPro" id="IPR045087">
    <property type="entry name" value="Cu-oxidase_fam"/>
</dbReference>
<evidence type="ECO:0000256" key="3">
    <source>
        <dbReference type="ARBA" id="ARBA00023002"/>
    </source>
</evidence>
<dbReference type="PANTHER" id="PTHR11709">
    <property type="entry name" value="MULTI-COPPER OXIDASE"/>
    <property type="match status" value="1"/>
</dbReference>
<dbReference type="Gene3D" id="2.60.40.420">
    <property type="entry name" value="Cupredoxins - blue copper proteins"/>
    <property type="match status" value="3"/>
</dbReference>
<dbReference type="EMBL" id="PCQE01000047">
    <property type="protein sequence ID" value="PRB95913.1"/>
    <property type="molecule type" value="Genomic_DNA"/>
</dbReference>
<dbReference type="CDD" id="cd13896">
    <property type="entry name" value="CuRO_3_CopA"/>
    <property type="match status" value="1"/>
</dbReference>
<dbReference type="PROSITE" id="PS00080">
    <property type="entry name" value="MULTICOPPER_OXIDASE2"/>
    <property type="match status" value="1"/>
</dbReference>
<evidence type="ECO:0000256" key="2">
    <source>
        <dbReference type="ARBA" id="ARBA00022729"/>
    </source>
</evidence>
<proteinExistence type="predicted"/>
<evidence type="ECO:0000313" key="8">
    <source>
        <dbReference type="EMBL" id="PRB95913.1"/>
    </source>
</evidence>
<dbReference type="NCBIfam" id="TIGR01480">
    <property type="entry name" value="copper_res_A"/>
    <property type="match status" value="1"/>
</dbReference>
<sequence>MHSTTSRRTFVKGLAAGGLLGGLGLWRPPVWALASAGQPTVLAGSEFDLFIDQTPVNLTGRARTALTVNGSLPGPLLRWREGDTVTLRVKNRLGEPTSIHWHGILLPSTMDGVPGLSFKGIEPGGLYVYQFKVKQHGTYWYHSHSGLQEQQGVYGPLVIDPKEPEPYIYQRDYVVMLSDWTDEDPVALMKTLKKQSDYYNLHKPTLGDFIQDVGKQGWSATAADRLMWAQMNMNPTDLADVSGETYTYLVNGQPPGQNWTGVFKAGETIRLRFINGSAMTYFDVRIPGLKMTVIAADGQPVKPVSVDEFRIAVAETYDVLVEPVAEAYTLFAQSMDRTGYARGTLARQMGATAPVPLLDPRPWLTMEDMGMGGMDHGAMADMPGMEGMDHSAMGAMAMQKHPASEQNNPLVDMQAMNPVPKLDDPGIGLRNNGRRVLTYADLRSTFEDPDGRAPSRTVELHLTGHMEKFAWSFNGVKFSDAEPLQLTYGERVRVVLVNDTMMAHPIHLHGLWSDLEDENGQFLVRKHTIDMPPGSRRSYRVTADALGRWAYHCHLLYHMEMGMFREVRVHE</sequence>
<dbReference type="NCBIfam" id="TIGR01409">
    <property type="entry name" value="TAT_signal_seq"/>
    <property type="match status" value="1"/>
</dbReference>
<reference evidence="8 9" key="1">
    <citation type="submission" date="2017-09" db="EMBL/GenBank/DDBJ databases">
        <title>Genomic, metabolic, and phenotypic characteristics of bacterial isolates from the natural microbiome of the model nematode Caenorhabditis elegans.</title>
        <authorList>
            <person name="Zimmermann J."/>
            <person name="Obeng N."/>
            <person name="Yang W."/>
            <person name="Obeng O."/>
            <person name="Kissoyan K."/>
            <person name="Pees B."/>
            <person name="Dirksen P."/>
            <person name="Hoppner M."/>
            <person name="Franke A."/>
            <person name="Rosenstiel P."/>
            <person name="Leippe M."/>
            <person name="Dierking K."/>
            <person name="Kaleta C."/>
            <person name="Schulenburg H."/>
        </authorList>
    </citation>
    <scope>NUCLEOTIDE SEQUENCE [LARGE SCALE GENOMIC DNA]</scope>
    <source>
        <strain evidence="8 9">MYb184</strain>
    </source>
</reference>
<dbReference type="InterPro" id="IPR011707">
    <property type="entry name" value="Cu-oxidase-like_N"/>
</dbReference>
<dbReference type="GO" id="GO:0016491">
    <property type="term" value="F:oxidoreductase activity"/>
    <property type="evidence" value="ECO:0007669"/>
    <property type="project" value="UniProtKB-KW"/>
</dbReference>
<name>A0A2S9DDG3_PSECE</name>
<evidence type="ECO:0000256" key="4">
    <source>
        <dbReference type="ARBA" id="ARBA00023008"/>
    </source>
</evidence>
<keyword evidence="3" id="KW-0560">Oxidoreductase</keyword>
<dbReference type="InterPro" id="IPR001117">
    <property type="entry name" value="Cu-oxidase_2nd"/>
</dbReference>
<dbReference type="CDD" id="cd13874">
    <property type="entry name" value="CuRO_2_CopA"/>
    <property type="match status" value="1"/>
</dbReference>
<dbReference type="PROSITE" id="PS51318">
    <property type="entry name" value="TAT"/>
    <property type="match status" value="1"/>
</dbReference>
<organism evidence="8 9">
    <name type="scientific">Pseudomonas cedrina</name>
    <dbReference type="NCBI Taxonomy" id="651740"/>
    <lineage>
        <taxon>Bacteria</taxon>
        <taxon>Pseudomonadati</taxon>
        <taxon>Pseudomonadota</taxon>
        <taxon>Gammaproteobacteria</taxon>
        <taxon>Pseudomonadales</taxon>
        <taxon>Pseudomonadaceae</taxon>
        <taxon>Pseudomonas</taxon>
    </lineage>
</organism>
<feature type="domain" description="Plastocyanin-like" evidence="6">
    <location>
        <begin position="453"/>
        <end position="570"/>
    </location>
</feature>
<dbReference type="SUPFAM" id="SSF49503">
    <property type="entry name" value="Cupredoxins"/>
    <property type="match status" value="3"/>
</dbReference>
<feature type="domain" description="Plastocyanin-like" evidence="5">
    <location>
        <begin position="172"/>
        <end position="345"/>
    </location>
</feature>
<dbReference type="InterPro" id="IPR008972">
    <property type="entry name" value="Cupredoxin"/>
</dbReference>
<dbReference type="GO" id="GO:0005507">
    <property type="term" value="F:copper ion binding"/>
    <property type="evidence" value="ECO:0007669"/>
    <property type="project" value="InterPro"/>
</dbReference>
<dbReference type="Pfam" id="PF07732">
    <property type="entry name" value="Cu-oxidase_3"/>
    <property type="match status" value="1"/>
</dbReference>
<evidence type="ECO:0000259" key="7">
    <source>
        <dbReference type="Pfam" id="PF07732"/>
    </source>
</evidence>
<dbReference type="PANTHER" id="PTHR11709:SF394">
    <property type="entry name" value="FI03373P-RELATED"/>
    <property type="match status" value="1"/>
</dbReference>
<feature type="domain" description="Plastocyanin-like" evidence="7">
    <location>
        <begin position="54"/>
        <end position="163"/>
    </location>
</feature>
<dbReference type="PROSITE" id="PS00079">
    <property type="entry name" value="MULTICOPPER_OXIDASE1"/>
    <property type="match status" value="1"/>
</dbReference>
<dbReference type="AlphaFoldDB" id="A0A2S9DDG3"/>